<dbReference type="Proteomes" id="UP000076532">
    <property type="component" value="Unassembled WGS sequence"/>
</dbReference>
<dbReference type="EMBL" id="KV417519">
    <property type="protein sequence ID" value="KZP25754.1"/>
    <property type="molecule type" value="Genomic_DNA"/>
</dbReference>
<accession>A0A166P675</accession>
<reference evidence="2 3" key="1">
    <citation type="journal article" date="2016" name="Mol. Biol. Evol.">
        <title>Comparative Genomics of Early-Diverging Mushroom-Forming Fungi Provides Insights into the Origins of Lignocellulose Decay Capabilities.</title>
        <authorList>
            <person name="Nagy L.G."/>
            <person name="Riley R."/>
            <person name="Tritt A."/>
            <person name="Adam C."/>
            <person name="Daum C."/>
            <person name="Floudas D."/>
            <person name="Sun H."/>
            <person name="Yadav J.S."/>
            <person name="Pangilinan J."/>
            <person name="Larsson K.H."/>
            <person name="Matsuura K."/>
            <person name="Barry K."/>
            <person name="Labutti K."/>
            <person name="Kuo R."/>
            <person name="Ohm R.A."/>
            <person name="Bhattacharya S.S."/>
            <person name="Shirouzu T."/>
            <person name="Yoshinaga Y."/>
            <person name="Martin F.M."/>
            <person name="Grigoriev I.V."/>
            <person name="Hibbett D.S."/>
        </authorList>
    </citation>
    <scope>NUCLEOTIDE SEQUENCE [LARGE SCALE GENOMIC DNA]</scope>
    <source>
        <strain evidence="2 3">CBS 109695</strain>
    </source>
</reference>
<evidence type="ECO:0000313" key="3">
    <source>
        <dbReference type="Proteomes" id="UP000076532"/>
    </source>
</evidence>
<organism evidence="2 3">
    <name type="scientific">Athelia psychrophila</name>
    <dbReference type="NCBI Taxonomy" id="1759441"/>
    <lineage>
        <taxon>Eukaryota</taxon>
        <taxon>Fungi</taxon>
        <taxon>Dikarya</taxon>
        <taxon>Basidiomycota</taxon>
        <taxon>Agaricomycotina</taxon>
        <taxon>Agaricomycetes</taxon>
        <taxon>Agaricomycetidae</taxon>
        <taxon>Atheliales</taxon>
        <taxon>Atheliaceae</taxon>
        <taxon>Athelia</taxon>
    </lineage>
</organism>
<keyword evidence="3" id="KW-1185">Reference proteome</keyword>
<dbReference type="AlphaFoldDB" id="A0A166P675"/>
<protein>
    <submittedName>
        <fullName evidence="2">Uncharacterized protein</fullName>
    </submittedName>
</protein>
<dbReference type="EMBL" id="KV417610">
    <property type="protein sequence ID" value="KZP15000.1"/>
    <property type="molecule type" value="Genomic_DNA"/>
</dbReference>
<proteinExistence type="predicted"/>
<name>A0A166P675_9AGAM</name>
<sequence>MRIAAAKCYKHLWKWMCFKFKGFEFVDRRWVPERSTSSLAGPAMHRSGERLGREI</sequence>
<evidence type="ECO:0000313" key="1">
    <source>
        <dbReference type="EMBL" id="KZP15000.1"/>
    </source>
</evidence>
<evidence type="ECO:0000313" key="2">
    <source>
        <dbReference type="EMBL" id="KZP25754.1"/>
    </source>
</evidence>
<gene>
    <name evidence="2" type="ORF">FIBSPDRAFT_855658</name>
    <name evidence="1" type="ORF">FIBSPDRAFT_867814</name>
</gene>